<gene>
    <name evidence="5" type="ORF">SPIL2461_LOCUS11105</name>
</gene>
<feature type="domain" description="Ca3427-like PBP 2" evidence="4">
    <location>
        <begin position="120"/>
        <end position="200"/>
    </location>
</feature>
<dbReference type="Proteomes" id="UP000649617">
    <property type="component" value="Unassembled WGS sequence"/>
</dbReference>
<dbReference type="PANTHER" id="PTHR30024:SF47">
    <property type="entry name" value="TAURINE-BINDING PERIPLASMIC PROTEIN"/>
    <property type="match status" value="1"/>
</dbReference>
<evidence type="ECO:0000256" key="3">
    <source>
        <dbReference type="ARBA" id="ARBA00022729"/>
    </source>
</evidence>
<evidence type="ECO:0000256" key="1">
    <source>
        <dbReference type="ARBA" id="ARBA00004418"/>
    </source>
</evidence>
<dbReference type="Gene3D" id="3.40.190.10">
    <property type="entry name" value="Periplasmic binding protein-like II"/>
    <property type="match status" value="2"/>
</dbReference>
<evidence type="ECO:0000259" key="4">
    <source>
        <dbReference type="Pfam" id="PF22384"/>
    </source>
</evidence>
<name>A0A812RRE2_SYMPI</name>
<keyword evidence="3" id="KW-0732">Signal</keyword>
<dbReference type="PANTHER" id="PTHR30024">
    <property type="entry name" value="ALIPHATIC SULFONATES-BINDING PROTEIN-RELATED"/>
    <property type="match status" value="1"/>
</dbReference>
<evidence type="ECO:0000256" key="2">
    <source>
        <dbReference type="ARBA" id="ARBA00010742"/>
    </source>
</evidence>
<dbReference type="OrthoDB" id="1363at2759"/>
<protein>
    <recommendedName>
        <fullName evidence="4">Ca3427-like PBP 2 domain-containing protein</fullName>
    </recommendedName>
</protein>
<dbReference type="AlphaFoldDB" id="A0A812RRE2"/>
<keyword evidence="6" id="KW-1185">Reference proteome</keyword>
<dbReference type="Pfam" id="PF22384">
    <property type="entry name" value="PBP2_Ca3427_like"/>
    <property type="match status" value="1"/>
</dbReference>
<evidence type="ECO:0000313" key="6">
    <source>
        <dbReference type="Proteomes" id="UP000649617"/>
    </source>
</evidence>
<dbReference type="SUPFAM" id="SSF53850">
    <property type="entry name" value="Periplasmic binding protein-like II"/>
    <property type="match status" value="1"/>
</dbReference>
<proteinExistence type="inferred from homology"/>
<comment type="subcellular location">
    <subcellularLocation>
        <location evidence="1">Periplasm</location>
    </subcellularLocation>
</comment>
<evidence type="ECO:0000313" key="5">
    <source>
        <dbReference type="EMBL" id="CAE7453162.1"/>
    </source>
</evidence>
<comment type="caution">
    <text evidence="5">The sequence shown here is derived from an EMBL/GenBank/DDBJ whole genome shotgun (WGS) entry which is preliminary data.</text>
</comment>
<dbReference type="EMBL" id="CAJNIZ010021558">
    <property type="protein sequence ID" value="CAE7453162.1"/>
    <property type="molecule type" value="Genomic_DNA"/>
</dbReference>
<sequence length="311" mass="34419">MALFAPTRFQRSAWHTWRALSTLRVAGVPEHFNAPFHLAKERGLYEAKGVDMQWNMTPQGTGAMGQKLDSDEVDVAVMLSEGAVARIVDGSKTKVIGTYVKSPLRWGIHVKRGSPIKKPSELKGKIFGVSRMLSGSHLMAHVFAHQQGWSPATDAPLRIVGTLDGAREAMGKDEIDAWLWEKFTTKHLVDSGEWDIIGEVPTPWPCFLFVASDRAIATKQAEIRHLVEVTKELCDEFKENAGNKTVDYVAKNHALSTADAREWLGGTEWACGLSVEKRTFDSTQEALLTIGQIKQAMGHEQLHSSELCSVI</sequence>
<accession>A0A812RRE2</accession>
<dbReference type="InterPro" id="IPR054364">
    <property type="entry name" value="Ca3427-like_PBP2"/>
</dbReference>
<comment type="similarity">
    <text evidence="2">Belongs to the bacterial solute-binding protein SsuA/TauA family.</text>
</comment>
<reference evidence="5" key="1">
    <citation type="submission" date="2021-02" db="EMBL/GenBank/DDBJ databases">
        <authorList>
            <person name="Dougan E. K."/>
            <person name="Rhodes N."/>
            <person name="Thang M."/>
            <person name="Chan C."/>
        </authorList>
    </citation>
    <scope>NUCLEOTIDE SEQUENCE</scope>
</reference>
<organism evidence="5 6">
    <name type="scientific">Symbiodinium pilosum</name>
    <name type="common">Dinoflagellate</name>
    <dbReference type="NCBI Taxonomy" id="2952"/>
    <lineage>
        <taxon>Eukaryota</taxon>
        <taxon>Sar</taxon>
        <taxon>Alveolata</taxon>
        <taxon>Dinophyceae</taxon>
        <taxon>Suessiales</taxon>
        <taxon>Symbiodiniaceae</taxon>
        <taxon>Symbiodinium</taxon>
    </lineage>
</organism>